<gene>
    <name evidence="3" type="ORF">Cba03nite_64760</name>
</gene>
<accession>A0A8J3JHU6</accession>
<evidence type="ECO:0000259" key="2">
    <source>
        <dbReference type="SMART" id="SM00458"/>
    </source>
</evidence>
<dbReference type="Gene3D" id="2.80.10.50">
    <property type="match status" value="1"/>
</dbReference>
<reference evidence="3 4" key="1">
    <citation type="submission" date="2021-01" db="EMBL/GenBank/DDBJ databases">
        <title>Whole genome shotgun sequence of Catellatospora bangladeshensis NBRC 107357.</title>
        <authorList>
            <person name="Komaki H."/>
            <person name="Tamura T."/>
        </authorList>
    </citation>
    <scope>NUCLEOTIDE SEQUENCE [LARGE SCALE GENOMIC DNA]</scope>
    <source>
        <strain evidence="3 4">NBRC 107357</strain>
    </source>
</reference>
<dbReference type="AlphaFoldDB" id="A0A8J3JHU6"/>
<dbReference type="RefSeq" id="WP_203754414.1">
    <property type="nucleotide sequence ID" value="NZ_BONF01000043.1"/>
</dbReference>
<dbReference type="SUPFAM" id="SSF50370">
    <property type="entry name" value="Ricin B-like lectins"/>
    <property type="match status" value="1"/>
</dbReference>
<keyword evidence="1" id="KW-0732">Signal</keyword>
<dbReference type="InterPro" id="IPR035992">
    <property type="entry name" value="Ricin_B-like_lectins"/>
</dbReference>
<feature type="domain" description="Ricin B lectin" evidence="2">
    <location>
        <begin position="31"/>
        <end position="159"/>
    </location>
</feature>
<feature type="chain" id="PRO_5038864698" description="Ricin B lectin domain-containing protein" evidence="1">
    <location>
        <begin position="24"/>
        <end position="160"/>
    </location>
</feature>
<comment type="caution">
    <text evidence="3">The sequence shown here is derived from an EMBL/GenBank/DDBJ whole genome shotgun (WGS) entry which is preliminary data.</text>
</comment>
<dbReference type="EMBL" id="BONF01000043">
    <property type="protein sequence ID" value="GIF85127.1"/>
    <property type="molecule type" value="Genomic_DNA"/>
</dbReference>
<name>A0A8J3JHU6_9ACTN</name>
<dbReference type="SMART" id="SM00458">
    <property type="entry name" value="RICIN"/>
    <property type="match status" value="1"/>
</dbReference>
<evidence type="ECO:0000313" key="4">
    <source>
        <dbReference type="Proteomes" id="UP000601223"/>
    </source>
</evidence>
<dbReference type="PROSITE" id="PS50231">
    <property type="entry name" value="RICIN_B_LECTIN"/>
    <property type="match status" value="1"/>
</dbReference>
<keyword evidence="4" id="KW-1185">Reference proteome</keyword>
<feature type="signal peptide" evidence="1">
    <location>
        <begin position="1"/>
        <end position="23"/>
    </location>
</feature>
<dbReference type="InterPro" id="IPR000772">
    <property type="entry name" value="Ricin_B_lectin"/>
</dbReference>
<sequence length="160" mass="16670">MNRRITQALLVALVALSPAVLQAAPAHAASWSAVFIESQLTHTCAAVADSADGTAVTQEICADVDLMLWNVTEVAPGAYRITNLASSKCLTAVLVTGSPVQQLTCNGSGAQQWIGNGSGNTFRFENVASGRCLARPGKDPGTALVHGSCAVPFAQWKLLY</sequence>
<protein>
    <recommendedName>
        <fullName evidence="2">Ricin B lectin domain-containing protein</fullName>
    </recommendedName>
</protein>
<dbReference type="CDD" id="cd00161">
    <property type="entry name" value="beta-trefoil_Ricin-like"/>
    <property type="match status" value="1"/>
</dbReference>
<evidence type="ECO:0000313" key="3">
    <source>
        <dbReference type="EMBL" id="GIF85127.1"/>
    </source>
</evidence>
<dbReference type="Pfam" id="PF14200">
    <property type="entry name" value="RicinB_lectin_2"/>
    <property type="match status" value="1"/>
</dbReference>
<proteinExistence type="predicted"/>
<organism evidence="3 4">
    <name type="scientific">Catellatospora bangladeshensis</name>
    <dbReference type="NCBI Taxonomy" id="310355"/>
    <lineage>
        <taxon>Bacteria</taxon>
        <taxon>Bacillati</taxon>
        <taxon>Actinomycetota</taxon>
        <taxon>Actinomycetes</taxon>
        <taxon>Micromonosporales</taxon>
        <taxon>Micromonosporaceae</taxon>
        <taxon>Catellatospora</taxon>
    </lineage>
</organism>
<dbReference type="Proteomes" id="UP000601223">
    <property type="component" value="Unassembled WGS sequence"/>
</dbReference>
<evidence type="ECO:0000256" key="1">
    <source>
        <dbReference type="SAM" id="SignalP"/>
    </source>
</evidence>